<gene>
    <name evidence="2" type="ORF">SAMN05421773_103218</name>
</gene>
<evidence type="ECO:0000313" key="2">
    <source>
        <dbReference type="EMBL" id="SFC41084.1"/>
    </source>
</evidence>
<dbReference type="AlphaFoldDB" id="A0A1I1IXW2"/>
<proteinExistence type="predicted"/>
<dbReference type="EMBL" id="FOLM01000003">
    <property type="protein sequence ID" value="SFC41084.1"/>
    <property type="molecule type" value="Genomic_DNA"/>
</dbReference>
<accession>A0A1I1IXW2</accession>
<dbReference type="Proteomes" id="UP000199207">
    <property type="component" value="Unassembled WGS sequence"/>
</dbReference>
<name>A0A1I1IXW2_9ACTN</name>
<evidence type="ECO:0000313" key="3">
    <source>
        <dbReference type="Proteomes" id="UP000199207"/>
    </source>
</evidence>
<reference evidence="2 3" key="1">
    <citation type="submission" date="2016-10" db="EMBL/GenBank/DDBJ databases">
        <authorList>
            <person name="de Groot N.N."/>
        </authorList>
    </citation>
    <scope>NUCLEOTIDE SEQUENCE [LARGE SCALE GENOMIC DNA]</scope>
    <source>
        <strain evidence="2 3">CGMCC 4.5739</strain>
    </source>
</reference>
<dbReference type="InterPro" id="IPR046245">
    <property type="entry name" value="DUF6278"/>
</dbReference>
<keyword evidence="3" id="KW-1185">Reference proteome</keyword>
<dbReference type="STRING" id="910347.SAMN05421773_103218"/>
<evidence type="ECO:0000256" key="1">
    <source>
        <dbReference type="SAM" id="MobiDB-lite"/>
    </source>
</evidence>
<protein>
    <submittedName>
        <fullName evidence="2">Uncharacterized protein</fullName>
    </submittedName>
</protein>
<organism evidence="2 3">
    <name type="scientific">Streptomyces aidingensis</name>
    <dbReference type="NCBI Taxonomy" id="910347"/>
    <lineage>
        <taxon>Bacteria</taxon>
        <taxon>Bacillati</taxon>
        <taxon>Actinomycetota</taxon>
        <taxon>Actinomycetes</taxon>
        <taxon>Kitasatosporales</taxon>
        <taxon>Streptomycetaceae</taxon>
        <taxon>Streptomyces</taxon>
    </lineage>
</organism>
<sequence>MPRWWSIWTAECAGGVPAGKSTQLSPDSDAPVYRSTPGSATLRGMKLPFLDIWRPDRRRGGLLPAPTDAWADPEGVAELLAECELLRARSGSAGVLLDDSPGSLEELDQLLPRWRDDPEELPWLGNDAGLYLGTVLVRTLPGAHWARGPDGGPVVELASGRAVDAVGAGHQWADDGSPELSRVYAEAAEI</sequence>
<dbReference type="Pfam" id="PF19794">
    <property type="entry name" value="DUF6278"/>
    <property type="match status" value="1"/>
</dbReference>
<feature type="region of interest" description="Disordered" evidence="1">
    <location>
        <begin position="16"/>
        <end position="37"/>
    </location>
</feature>